<evidence type="ECO:0000259" key="1">
    <source>
        <dbReference type="Pfam" id="PF08818"/>
    </source>
</evidence>
<protein>
    <submittedName>
        <fullName evidence="2">Uncharacterized conserved protein YdeI, YjbR/CyaY-like superfamily, DUF1801 family</fullName>
    </submittedName>
</protein>
<dbReference type="Proteomes" id="UP000236738">
    <property type="component" value="Unassembled WGS sequence"/>
</dbReference>
<reference evidence="3" key="1">
    <citation type="submission" date="2016-10" db="EMBL/GenBank/DDBJ databases">
        <authorList>
            <person name="Varghese N."/>
            <person name="Submissions S."/>
        </authorList>
    </citation>
    <scope>NUCLEOTIDE SEQUENCE [LARGE SCALE GENOMIC DNA]</scope>
    <source>
        <strain evidence="3">DSM 21580</strain>
    </source>
</reference>
<proteinExistence type="predicted"/>
<dbReference type="OrthoDB" id="214150at2"/>
<evidence type="ECO:0000313" key="2">
    <source>
        <dbReference type="EMBL" id="SEG12871.1"/>
    </source>
</evidence>
<dbReference type="RefSeq" id="WP_103913469.1">
    <property type="nucleotide sequence ID" value="NZ_FNUS01000003.1"/>
</dbReference>
<dbReference type="InterPro" id="IPR016786">
    <property type="entry name" value="YdeI_bac"/>
</dbReference>
<dbReference type="PIRSF" id="PIRSF021308">
    <property type="entry name" value="UCP021308"/>
    <property type="match status" value="1"/>
</dbReference>
<dbReference type="Pfam" id="PF08818">
    <property type="entry name" value="DUF1801"/>
    <property type="match status" value="1"/>
</dbReference>
<name>A0A1H5XMB3_9FLAO</name>
<dbReference type="Gene3D" id="3.90.1150.200">
    <property type="match status" value="1"/>
</dbReference>
<feature type="domain" description="YdhG-like" evidence="1">
    <location>
        <begin position="16"/>
        <end position="112"/>
    </location>
</feature>
<dbReference type="AlphaFoldDB" id="A0A1H5XMB3"/>
<gene>
    <name evidence="2" type="ORF">SAMN05421847_1484</name>
</gene>
<dbReference type="SUPFAM" id="SSF159888">
    <property type="entry name" value="YdhG-like"/>
    <property type="match status" value="1"/>
</dbReference>
<sequence length="192" mass="22526">MNPKVNFCFEKPSKFQKEMQELRKIALKTKLDEDLKWGQPTYILQEKNVFLIHQFKEYCALLFFKGALMKDPENILIQQSANVQSAMQMRFTSLKEIKNLEKTIAKYLQEAIKVEKSGKKIVLKTTKEFEIPKEFSKILEDDKALKLAFAKLTPGRQRAYLLFFSNAKQEKTRIQRIEKNKDRILDGKGLTD</sequence>
<dbReference type="EMBL" id="FNUS01000003">
    <property type="protein sequence ID" value="SEG12871.1"/>
    <property type="molecule type" value="Genomic_DNA"/>
</dbReference>
<accession>A0A1H5XMB3</accession>
<dbReference type="InterPro" id="IPR014922">
    <property type="entry name" value="YdhG-like"/>
</dbReference>
<dbReference type="Pfam" id="PF13376">
    <property type="entry name" value="OmdA"/>
    <property type="match status" value="1"/>
</dbReference>
<evidence type="ECO:0000313" key="3">
    <source>
        <dbReference type="Proteomes" id="UP000236738"/>
    </source>
</evidence>
<keyword evidence="3" id="KW-1185">Reference proteome</keyword>
<organism evidence="2 3">
    <name type="scientific">Halpernia humi</name>
    <dbReference type="NCBI Taxonomy" id="493375"/>
    <lineage>
        <taxon>Bacteria</taxon>
        <taxon>Pseudomonadati</taxon>
        <taxon>Bacteroidota</taxon>
        <taxon>Flavobacteriia</taxon>
        <taxon>Flavobacteriales</taxon>
        <taxon>Weeksellaceae</taxon>
        <taxon>Chryseobacterium group</taxon>
        <taxon>Halpernia</taxon>
    </lineage>
</organism>